<proteinExistence type="predicted"/>
<protein>
    <submittedName>
        <fullName evidence="2">(northern house mosquito) hypothetical protein</fullName>
    </submittedName>
</protein>
<evidence type="ECO:0000313" key="2">
    <source>
        <dbReference type="EMBL" id="CAG6587009.1"/>
    </source>
</evidence>
<dbReference type="EMBL" id="HBUE01086897">
    <property type="protein sequence ID" value="CAG6479827.1"/>
    <property type="molecule type" value="Transcribed_RNA"/>
</dbReference>
<evidence type="ECO:0000256" key="1">
    <source>
        <dbReference type="SAM" id="MobiDB-lite"/>
    </source>
</evidence>
<accession>A0A8D8K7D2</accession>
<dbReference type="AlphaFoldDB" id="A0A8D8K7D2"/>
<reference evidence="2" key="1">
    <citation type="submission" date="2021-05" db="EMBL/GenBank/DDBJ databases">
        <authorList>
            <person name="Alioto T."/>
            <person name="Alioto T."/>
            <person name="Gomez Garrido J."/>
        </authorList>
    </citation>
    <scope>NUCLEOTIDE SEQUENCE</scope>
</reference>
<name>A0A8D8K7D2_CULPI</name>
<dbReference type="EMBL" id="HBUE01212487">
    <property type="protein sequence ID" value="CAG6535046.1"/>
    <property type="molecule type" value="Transcribed_RNA"/>
</dbReference>
<sequence>MKNWRGRWGINRKKKDAQTHRGTSAKGFQGLDKALKRTEGGIRLAIHSSEDDIHRGQLLSQTALHSDAVEKAGGQTGNLKQRASTHKHFHHTPIAILTVTQLRS</sequence>
<organism evidence="2">
    <name type="scientific">Culex pipiens</name>
    <name type="common">House mosquito</name>
    <dbReference type="NCBI Taxonomy" id="7175"/>
    <lineage>
        <taxon>Eukaryota</taxon>
        <taxon>Metazoa</taxon>
        <taxon>Ecdysozoa</taxon>
        <taxon>Arthropoda</taxon>
        <taxon>Hexapoda</taxon>
        <taxon>Insecta</taxon>
        <taxon>Pterygota</taxon>
        <taxon>Neoptera</taxon>
        <taxon>Endopterygota</taxon>
        <taxon>Diptera</taxon>
        <taxon>Nematocera</taxon>
        <taxon>Culicoidea</taxon>
        <taxon>Culicidae</taxon>
        <taxon>Culicinae</taxon>
        <taxon>Culicini</taxon>
        <taxon>Culex</taxon>
        <taxon>Culex</taxon>
    </lineage>
</organism>
<dbReference type="EMBL" id="HBUE01318970">
    <property type="protein sequence ID" value="CAG6587009.1"/>
    <property type="molecule type" value="Transcribed_RNA"/>
</dbReference>
<feature type="region of interest" description="Disordered" evidence="1">
    <location>
        <begin position="1"/>
        <end position="26"/>
    </location>
</feature>